<protein>
    <submittedName>
        <fullName evidence="1">Uncharacterized protein</fullName>
    </submittedName>
</protein>
<accession>A0ABR3LDR8</accession>
<comment type="caution">
    <text evidence="1">The sequence shown here is derived from an EMBL/GenBank/DDBJ whole genome shotgun (WGS) entry which is preliminary data.</text>
</comment>
<proteinExistence type="predicted"/>
<organism evidence="1 2">
    <name type="scientific">Cirrhinus molitorella</name>
    <name type="common">mud carp</name>
    <dbReference type="NCBI Taxonomy" id="172907"/>
    <lineage>
        <taxon>Eukaryota</taxon>
        <taxon>Metazoa</taxon>
        <taxon>Chordata</taxon>
        <taxon>Craniata</taxon>
        <taxon>Vertebrata</taxon>
        <taxon>Euteleostomi</taxon>
        <taxon>Actinopterygii</taxon>
        <taxon>Neopterygii</taxon>
        <taxon>Teleostei</taxon>
        <taxon>Ostariophysi</taxon>
        <taxon>Cypriniformes</taxon>
        <taxon>Cyprinidae</taxon>
        <taxon>Labeoninae</taxon>
        <taxon>Labeonini</taxon>
        <taxon>Cirrhinus</taxon>
    </lineage>
</organism>
<gene>
    <name evidence="1" type="ORF">QQF64_018811</name>
</gene>
<name>A0ABR3LDR8_9TELE</name>
<dbReference type="EMBL" id="JAYMGO010000022">
    <property type="protein sequence ID" value="KAL1251015.1"/>
    <property type="molecule type" value="Genomic_DNA"/>
</dbReference>
<evidence type="ECO:0000313" key="1">
    <source>
        <dbReference type="EMBL" id="KAL1251015.1"/>
    </source>
</evidence>
<reference evidence="1 2" key="1">
    <citation type="submission" date="2023-09" db="EMBL/GenBank/DDBJ databases">
        <authorList>
            <person name="Wang M."/>
        </authorList>
    </citation>
    <scope>NUCLEOTIDE SEQUENCE [LARGE SCALE GENOMIC DNA]</scope>
    <source>
        <strain evidence="1">GT-2023</strain>
        <tissue evidence="1">Liver</tissue>
    </source>
</reference>
<sequence>MRNAPKAAREGGVMLCGRMHARLYPRTRQNDSYDDRAATVPAPPSLPAHKWLLCASVNLGAEPAGHDERGPFSERCPLSLDLTSLRPVRRRRRSEERKQ</sequence>
<evidence type="ECO:0000313" key="2">
    <source>
        <dbReference type="Proteomes" id="UP001558613"/>
    </source>
</evidence>
<keyword evidence="2" id="KW-1185">Reference proteome</keyword>
<dbReference type="Proteomes" id="UP001558613">
    <property type="component" value="Unassembled WGS sequence"/>
</dbReference>